<feature type="coiled-coil region" evidence="1">
    <location>
        <begin position="406"/>
        <end position="433"/>
    </location>
</feature>
<dbReference type="RefSeq" id="WP_166224542.1">
    <property type="nucleotide sequence ID" value="NZ_CP049801.1"/>
</dbReference>
<dbReference type="SUPFAM" id="SSF47226">
    <property type="entry name" value="Histidine-containing phosphotransfer domain, HPT domain"/>
    <property type="match status" value="1"/>
</dbReference>
<dbReference type="Proteomes" id="UP000502297">
    <property type="component" value="Chromosome"/>
</dbReference>
<sequence length="547" mass="61625">MSYQTSIHFDPTSLLIIKKEIDNSIQLVESAVNSLIEDHSLPFGIDDALIQLQQCAKVLILIDMPHLAKLAEYASELMNNIMQKPDDVNMQEVVALSEGTTMLKRYIEFSCLREVNATQFLLDTINILEVALGKPLTQEGADLVSGLEHAQPNVESVTALSTEKSVYAHKLYKICLDKLLSHSETELDLEALKAVAHYLAQLSVNTPSQQYWHLVNTALKQIQSITLSDSRLRTLIGIETNLAEFITHPETFEVSTLDLANVLSICIGQEDELAIQLREQFKVSNTVLSDTQLQVLSRHLYGPDLETIHVVSNLVTEQMAEIRNEIEYNYQSMSEEKTNELKTKLLDLANVFKLLNLNEAYLSLKAQVEQLNQSNMTTNNQFAQELMDSILAAMNSIGILERNYTSSRLQMRVNNLQISLDRLDEAYEVLLTETKALVDLSSQTLVQYIKEPDTTDLEAIPSILKEISGAMLFLSVKDGHVALLNCHHFLEVELQKEKPFSNQQIERILDVLASVDMLIDNIQNKQPILQEMFQIALKSSQNLKAIA</sequence>
<gene>
    <name evidence="2" type="ORF">G8E00_10915</name>
</gene>
<dbReference type="InterPro" id="IPR036641">
    <property type="entry name" value="HPT_dom_sf"/>
</dbReference>
<evidence type="ECO:0000256" key="1">
    <source>
        <dbReference type="SAM" id="Coils"/>
    </source>
</evidence>
<reference evidence="2 3" key="1">
    <citation type="submission" date="2020-03" db="EMBL/GenBank/DDBJ databases">
        <authorList>
            <person name="Zhu W."/>
        </authorList>
    </citation>
    <scope>NUCLEOTIDE SEQUENCE [LARGE SCALE GENOMIC DNA]</scope>
    <source>
        <strain evidence="2 3">323-1</strain>
    </source>
</reference>
<proteinExistence type="predicted"/>
<dbReference type="KEGG" id="asha:G8E00_10915"/>
<protein>
    <submittedName>
        <fullName evidence="2">Chemotaxis protein</fullName>
    </submittedName>
</protein>
<evidence type="ECO:0000313" key="3">
    <source>
        <dbReference type="Proteomes" id="UP000502297"/>
    </source>
</evidence>
<organism evidence="2 3">
    <name type="scientific">Acinetobacter shaoyimingii</name>
    <dbReference type="NCBI Taxonomy" id="2715164"/>
    <lineage>
        <taxon>Bacteria</taxon>
        <taxon>Pseudomonadati</taxon>
        <taxon>Pseudomonadota</taxon>
        <taxon>Gammaproteobacteria</taxon>
        <taxon>Moraxellales</taxon>
        <taxon>Moraxellaceae</taxon>
        <taxon>Acinetobacter</taxon>
    </lineage>
</organism>
<keyword evidence="1" id="KW-0175">Coiled coil</keyword>
<keyword evidence="3" id="KW-1185">Reference proteome</keyword>
<accession>A0A6G8RX09</accession>
<dbReference type="EMBL" id="CP049801">
    <property type="protein sequence ID" value="QIO06427.1"/>
    <property type="molecule type" value="Genomic_DNA"/>
</dbReference>
<name>A0A6G8RX09_9GAMM</name>
<dbReference type="AlphaFoldDB" id="A0A6G8RX09"/>
<evidence type="ECO:0000313" key="2">
    <source>
        <dbReference type="EMBL" id="QIO06427.1"/>
    </source>
</evidence>
<dbReference type="GO" id="GO:0000160">
    <property type="term" value="P:phosphorelay signal transduction system"/>
    <property type="evidence" value="ECO:0007669"/>
    <property type="project" value="InterPro"/>
</dbReference>